<sequence>MFILSTLCASLTWAMEGEPLPLEPMLTPPPADGPVVVRVGFDLQDVHAIDEESETFCISGMLTLRWKDSRLAFDPEKAGCAEKIYNGTFQFNKVSPSWFPQLMPINTAGTYTSHGVLLRVAPDGSCQQTEMITVDARTLFDLRKIPFDTQQLQLHFGVLGFDRDEVVLKPSEMSGYQTDQLLRVSVPQWKLAGIGMSDNRESGDGFSSVTMSFMVHRKSLFIIRLVVLPLMVICMLSWSVFWMEHSSLGNRMSASFVGILTAVAYQTKVGDLLPQIAYVTRIHAFLAASFFLMCATALVNLVVGTFDRQGRQALARRIDHGCRWAFPLLYGVVLLLIVIFV</sequence>
<keyword evidence="8" id="KW-1185">Reference proteome</keyword>
<accession>A0A6C2TYN3</accession>
<feature type="transmembrane region" description="Helical" evidence="5">
    <location>
        <begin position="285"/>
        <end position="303"/>
    </location>
</feature>
<dbReference type="SUPFAM" id="SSF90112">
    <property type="entry name" value="Neurotransmitter-gated ion-channel transmembrane pore"/>
    <property type="match status" value="1"/>
</dbReference>
<organism evidence="7 8">
    <name type="scientific">Pontiella desulfatans</name>
    <dbReference type="NCBI Taxonomy" id="2750659"/>
    <lineage>
        <taxon>Bacteria</taxon>
        <taxon>Pseudomonadati</taxon>
        <taxon>Kiritimatiellota</taxon>
        <taxon>Kiritimatiellia</taxon>
        <taxon>Kiritimatiellales</taxon>
        <taxon>Pontiellaceae</taxon>
        <taxon>Pontiella</taxon>
    </lineage>
</organism>
<evidence type="ECO:0000256" key="1">
    <source>
        <dbReference type="ARBA" id="ARBA00004141"/>
    </source>
</evidence>
<dbReference type="RefSeq" id="WP_168441980.1">
    <property type="nucleotide sequence ID" value="NZ_CAAHFG010000001.1"/>
</dbReference>
<dbReference type="GO" id="GO:0004888">
    <property type="term" value="F:transmembrane signaling receptor activity"/>
    <property type="evidence" value="ECO:0007669"/>
    <property type="project" value="InterPro"/>
</dbReference>
<dbReference type="InterPro" id="IPR036719">
    <property type="entry name" value="Neuro-gated_channel_TM_sf"/>
</dbReference>
<feature type="transmembrane region" description="Helical" evidence="5">
    <location>
        <begin position="221"/>
        <end position="241"/>
    </location>
</feature>
<dbReference type="GO" id="GO:0005230">
    <property type="term" value="F:extracellular ligand-gated monoatomic ion channel activity"/>
    <property type="evidence" value="ECO:0007669"/>
    <property type="project" value="InterPro"/>
</dbReference>
<dbReference type="InterPro" id="IPR006202">
    <property type="entry name" value="Neur_chan_lig-bd"/>
</dbReference>
<dbReference type="InterPro" id="IPR038050">
    <property type="entry name" value="Neuro_actylchol_rec"/>
</dbReference>
<evidence type="ECO:0000256" key="3">
    <source>
        <dbReference type="ARBA" id="ARBA00022989"/>
    </source>
</evidence>
<keyword evidence="4 5" id="KW-0472">Membrane</keyword>
<evidence type="ECO:0000256" key="5">
    <source>
        <dbReference type="SAM" id="Phobius"/>
    </source>
</evidence>
<name>A0A6C2TYN3_PONDE</name>
<evidence type="ECO:0000256" key="2">
    <source>
        <dbReference type="ARBA" id="ARBA00022692"/>
    </source>
</evidence>
<comment type="subcellular location">
    <subcellularLocation>
        <location evidence="1">Membrane</location>
        <topology evidence="1">Multi-pass membrane protein</topology>
    </subcellularLocation>
</comment>
<dbReference type="CDD" id="cd18988">
    <property type="entry name" value="LGIC_ECD_bact"/>
    <property type="match status" value="1"/>
</dbReference>
<dbReference type="AlphaFoldDB" id="A0A6C2TYN3"/>
<evidence type="ECO:0000256" key="4">
    <source>
        <dbReference type="ARBA" id="ARBA00023136"/>
    </source>
</evidence>
<feature type="domain" description="Neurotransmitter-gated ion-channel ligand-binding" evidence="6">
    <location>
        <begin position="31"/>
        <end position="193"/>
    </location>
</feature>
<proteinExistence type="predicted"/>
<gene>
    <name evidence="7" type="primary">glvI</name>
    <name evidence="7" type="ORF">PDESU_01014</name>
</gene>
<evidence type="ECO:0000313" key="8">
    <source>
        <dbReference type="Proteomes" id="UP000366872"/>
    </source>
</evidence>
<dbReference type="GO" id="GO:0016020">
    <property type="term" value="C:membrane"/>
    <property type="evidence" value="ECO:0007669"/>
    <property type="project" value="UniProtKB-SubCell"/>
</dbReference>
<dbReference type="InterPro" id="IPR036734">
    <property type="entry name" value="Neur_chan_lig-bd_sf"/>
</dbReference>
<dbReference type="PANTHER" id="PTHR18945">
    <property type="entry name" value="NEUROTRANSMITTER GATED ION CHANNEL"/>
    <property type="match status" value="1"/>
</dbReference>
<dbReference type="Gene3D" id="1.20.58.390">
    <property type="entry name" value="Neurotransmitter-gated ion-channel transmembrane domain"/>
    <property type="match status" value="1"/>
</dbReference>
<feature type="transmembrane region" description="Helical" evidence="5">
    <location>
        <begin position="324"/>
        <end position="340"/>
    </location>
</feature>
<keyword evidence="3 5" id="KW-1133">Transmembrane helix</keyword>
<dbReference type="Gene3D" id="2.70.170.10">
    <property type="entry name" value="Neurotransmitter-gated ion-channel ligand-binding domain"/>
    <property type="match status" value="1"/>
</dbReference>
<protein>
    <submittedName>
        <fullName evidence="7">Proton-gated ion channel</fullName>
    </submittedName>
</protein>
<dbReference type="Pfam" id="PF02931">
    <property type="entry name" value="Neur_chan_LBD"/>
    <property type="match status" value="1"/>
</dbReference>
<dbReference type="SUPFAM" id="SSF63712">
    <property type="entry name" value="Nicotinic receptor ligand binding domain-like"/>
    <property type="match status" value="1"/>
</dbReference>
<evidence type="ECO:0000313" key="7">
    <source>
        <dbReference type="EMBL" id="VGO12461.1"/>
    </source>
</evidence>
<dbReference type="EMBL" id="CAAHFG010000001">
    <property type="protein sequence ID" value="VGO12461.1"/>
    <property type="molecule type" value="Genomic_DNA"/>
</dbReference>
<evidence type="ECO:0000259" key="6">
    <source>
        <dbReference type="Pfam" id="PF02931"/>
    </source>
</evidence>
<dbReference type="Proteomes" id="UP000366872">
    <property type="component" value="Unassembled WGS sequence"/>
</dbReference>
<keyword evidence="2 5" id="KW-0812">Transmembrane</keyword>
<reference evidence="7 8" key="1">
    <citation type="submission" date="2019-04" db="EMBL/GenBank/DDBJ databases">
        <authorList>
            <person name="Van Vliet M D."/>
        </authorList>
    </citation>
    <scope>NUCLEOTIDE SEQUENCE [LARGE SCALE GENOMIC DNA]</scope>
    <source>
        <strain evidence="7 8">F1</strain>
    </source>
</reference>
<dbReference type="InterPro" id="IPR006201">
    <property type="entry name" value="Neur_channel"/>
</dbReference>